<dbReference type="PANTHER" id="PTHR12994:SF17">
    <property type="entry name" value="LD30995P"/>
    <property type="match status" value="1"/>
</dbReference>
<keyword evidence="2" id="KW-0732">Signal</keyword>
<feature type="signal peptide" evidence="2">
    <location>
        <begin position="1"/>
        <end position="21"/>
    </location>
</feature>
<dbReference type="RefSeq" id="WP_090019227.1">
    <property type="nucleotide sequence ID" value="NZ_FNCE01000003.1"/>
</dbReference>
<sequence length="498" mass="55061">MRRIAFPLAAAALLAAPAVEASYGLYVGRNLTADGEVYIGGTGDEVSSHYLRIVPHQTHPEDATITVGVTEDASMYGGTDKPGKLTEIPQVPETYAYISMTYTNWEGFPPPLTNGGLNEKGVAARDIWSPSRSELIEMTEAPQTGPQYSDLARIVMQRAESAREAVEITGELIDKHGYSTYGGNSHLFADHREGWVFINFAGSQGLWVAKRLGPDEVRMSYPGYIGEIPKNFEESEDVLASDNLISFAEEQGWYDPEGTDTFNVHEVYGAQDAPMRRPTVEEIEGKLRDLAPGMTFREFLNVVRDPAMSKDTNGYGQAARLSGDVDHDALRTLWVAPTGSVTAPFIPWRIGVTSVPPEFRKHRYLTKGSDSTFVTEEAARQEGTEFAGRVFKRLMYFTCTNADTYLPEVTEALTAFEDARLAETDEVEETARTLLENEKSKLARQVLTDYSHTRAAAALDLGRDLLGSIEARTKLLDDIPVIEAEPMGKLDYEMVTCR</sequence>
<comment type="catalytic activity">
    <reaction evidence="1">
        <text>an L-aminoacyl-L-amino acid + H2O = 2 an L-alpha-amino acid</text>
        <dbReference type="Rhea" id="RHEA:48940"/>
        <dbReference type="ChEBI" id="CHEBI:15377"/>
        <dbReference type="ChEBI" id="CHEBI:59869"/>
        <dbReference type="ChEBI" id="CHEBI:77460"/>
    </reaction>
</comment>
<dbReference type="Gene3D" id="3.60.60.10">
    <property type="entry name" value="Penicillin V Acylase, Chain A"/>
    <property type="match status" value="1"/>
</dbReference>
<dbReference type="InterPro" id="IPR005322">
    <property type="entry name" value="Peptidase_C69"/>
</dbReference>
<dbReference type="EC" id="3.4.-.-" evidence="1"/>
<organism evidence="3 4">
    <name type="scientific">Limimonas halophila</name>
    <dbReference type="NCBI Taxonomy" id="1082479"/>
    <lineage>
        <taxon>Bacteria</taxon>
        <taxon>Pseudomonadati</taxon>
        <taxon>Pseudomonadota</taxon>
        <taxon>Alphaproteobacteria</taxon>
        <taxon>Rhodospirillales</taxon>
        <taxon>Rhodovibrionaceae</taxon>
        <taxon>Limimonas</taxon>
    </lineage>
</organism>
<evidence type="ECO:0000313" key="4">
    <source>
        <dbReference type="Proteomes" id="UP000199415"/>
    </source>
</evidence>
<dbReference type="Pfam" id="PF03577">
    <property type="entry name" value="Peptidase_C69"/>
    <property type="match status" value="1"/>
</dbReference>
<evidence type="ECO:0000313" key="3">
    <source>
        <dbReference type="EMBL" id="SDF90195.1"/>
    </source>
</evidence>
<dbReference type="GO" id="GO:0006508">
    <property type="term" value="P:proteolysis"/>
    <property type="evidence" value="ECO:0007669"/>
    <property type="project" value="UniProtKB-KW"/>
</dbReference>
<dbReference type="GO" id="GO:0016805">
    <property type="term" value="F:dipeptidase activity"/>
    <property type="evidence" value="ECO:0007669"/>
    <property type="project" value="UniProtKB-KW"/>
</dbReference>
<accession>A0A1G7PVF2</accession>
<keyword evidence="1" id="KW-0645">Protease</keyword>
<dbReference type="GO" id="GO:0070004">
    <property type="term" value="F:cysteine-type exopeptidase activity"/>
    <property type="evidence" value="ECO:0007669"/>
    <property type="project" value="InterPro"/>
</dbReference>
<evidence type="ECO:0000256" key="1">
    <source>
        <dbReference type="RuleBase" id="RU364089"/>
    </source>
</evidence>
<dbReference type="Proteomes" id="UP000199415">
    <property type="component" value="Unassembled WGS sequence"/>
</dbReference>
<dbReference type="EMBL" id="FNCE01000003">
    <property type="protein sequence ID" value="SDF90195.1"/>
    <property type="molecule type" value="Genomic_DNA"/>
</dbReference>
<reference evidence="3 4" key="1">
    <citation type="submission" date="2016-10" db="EMBL/GenBank/DDBJ databases">
        <authorList>
            <person name="de Groot N.N."/>
        </authorList>
    </citation>
    <scope>NUCLEOTIDE SEQUENCE [LARGE SCALE GENOMIC DNA]</scope>
    <source>
        <strain evidence="3 4">DSM 25584</strain>
    </source>
</reference>
<keyword evidence="1" id="KW-0378">Hydrolase</keyword>
<dbReference type="OrthoDB" id="5147328at2"/>
<evidence type="ECO:0000256" key="2">
    <source>
        <dbReference type="SAM" id="SignalP"/>
    </source>
</evidence>
<feature type="chain" id="PRO_5011678147" description="Dipeptidase" evidence="2">
    <location>
        <begin position="22"/>
        <end position="498"/>
    </location>
</feature>
<comment type="similarity">
    <text evidence="1">Belongs to the peptidase C69 family.</text>
</comment>
<keyword evidence="4" id="KW-1185">Reference proteome</keyword>
<protein>
    <recommendedName>
        <fullName evidence="1">Dipeptidase</fullName>
        <ecNumber evidence="1">3.4.-.-</ecNumber>
    </recommendedName>
</protein>
<dbReference type="STRING" id="1082479.SAMN05216241_10387"/>
<dbReference type="PANTHER" id="PTHR12994">
    <property type="entry name" value="SECERNIN"/>
    <property type="match status" value="1"/>
</dbReference>
<keyword evidence="1" id="KW-0224">Dipeptidase</keyword>
<gene>
    <name evidence="3" type="ORF">SAMN05216241_10387</name>
</gene>
<name>A0A1G7PVF2_9PROT</name>
<dbReference type="AlphaFoldDB" id="A0A1G7PVF2"/>
<proteinExistence type="inferred from homology"/>